<evidence type="ECO:0000256" key="1">
    <source>
        <dbReference type="ARBA" id="ARBA00001917"/>
    </source>
</evidence>
<evidence type="ECO:0000259" key="12">
    <source>
        <dbReference type="Pfam" id="PF01243"/>
    </source>
</evidence>
<dbReference type="NCBIfam" id="NF004231">
    <property type="entry name" value="PRK05679.1"/>
    <property type="match status" value="1"/>
</dbReference>
<evidence type="ECO:0000256" key="6">
    <source>
        <dbReference type="ARBA" id="ARBA00011738"/>
    </source>
</evidence>
<evidence type="ECO:0000256" key="2">
    <source>
        <dbReference type="ARBA" id="ARBA00003691"/>
    </source>
</evidence>
<dbReference type="PROSITE" id="PS01064">
    <property type="entry name" value="PYRIDOX_OXIDASE"/>
    <property type="match status" value="1"/>
</dbReference>
<feature type="domain" description="Pyridoxamine 5'-phosphate oxidase N-terminal" evidence="12">
    <location>
        <begin position="79"/>
        <end position="188"/>
    </location>
</feature>
<dbReference type="PANTHER" id="PTHR10851">
    <property type="entry name" value="PYRIDOXINE-5-PHOSPHATE OXIDASE"/>
    <property type="match status" value="1"/>
</dbReference>
<dbReference type="EMBL" id="HBUF01346505">
    <property type="protein sequence ID" value="CAG6709888.1"/>
    <property type="molecule type" value="Transcribed_RNA"/>
</dbReference>
<dbReference type="PIRSF" id="PIRSF000190">
    <property type="entry name" value="Pyd_amn-ph_oxd"/>
    <property type="match status" value="1"/>
</dbReference>
<organism evidence="14">
    <name type="scientific">Cacopsylla melanoneura</name>
    <dbReference type="NCBI Taxonomy" id="428564"/>
    <lineage>
        <taxon>Eukaryota</taxon>
        <taxon>Metazoa</taxon>
        <taxon>Ecdysozoa</taxon>
        <taxon>Arthropoda</taxon>
        <taxon>Hexapoda</taxon>
        <taxon>Insecta</taxon>
        <taxon>Pterygota</taxon>
        <taxon>Neoptera</taxon>
        <taxon>Paraneoptera</taxon>
        <taxon>Hemiptera</taxon>
        <taxon>Sternorrhyncha</taxon>
        <taxon>Psylloidea</taxon>
        <taxon>Psyllidae</taxon>
        <taxon>Psyllinae</taxon>
        <taxon>Cacopsylla</taxon>
    </lineage>
</organism>
<evidence type="ECO:0000256" key="10">
    <source>
        <dbReference type="ARBA" id="ARBA00023002"/>
    </source>
</evidence>
<dbReference type="InterPro" id="IPR011576">
    <property type="entry name" value="Pyridox_Oxase_N"/>
</dbReference>
<dbReference type="EMBL" id="HBUF01346504">
    <property type="protein sequence ID" value="CAG6709887.1"/>
    <property type="molecule type" value="Transcribed_RNA"/>
</dbReference>
<dbReference type="InterPro" id="IPR019740">
    <property type="entry name" value="Pyridox_Oxase_CS"/>
</dbReference>
<dbReference type="Pfam" id="PF01243">
    <property type="entry name" value="PNPOx_N"/>
    <property type="match status" value="1"/>
</dbReference>
<dbReference type="FunFam" id="2.30.110.10:FF:000005">
    <property type="entry name" value="NAD(P)H-hydrate epimerase"/>
    <property type="match status" value="1"/>
</dbReference>
<keyword evidence="8" id="KW-0285">Flavoprotein</keyword>
<keyword evidence="11" id="KW-0664">Pyridoxine biosynthesis</keyword>
<dbReference type="HAMAP" id="MF_01629">
    <property type="entry name" value="PdxH"/>
    <property type="match status" value="1"/>
</dbReference>
<dbReference type="InterPro" id="IPR000659">
    <property type="entry name" value="Pyridox_Oxase"/>
</dbReference>
<comment type="similarity">
    <text evidence="5">Belongs to the pyridoxamine 5'-phosphate oxidase family.</text>
</comment>
<comment type="subunit">
    <text evidence="6">Homodimer.</text>
</comment>
<evidence type="ECO:0000256" key="4">
    <source>
        <dbReference type="ARBA" id="ARBA00005037"/>
    </source>
</evidence>
<reference evidence="14" key="1">
    <citation type="submission" date="2021-05" db="EMBL/GenBank/DDBJ databases">
        <authorList>
            <person name="Alioto T."/>
            <person name="Alioto T."/>
            <person name="Gomez Garrido J."/>
        </authorList>
    </citation>
    <scope>NUCLEOTIDE SEQUENCE</scope>
</reference>
<comment type="pathway">
    <text evidence="4">Cofactor metabolism; pyridoxal 5'-phosphate salvage; pyridoxal 5'-phosphate from pyridoxine 5'-phosphate: step 1/1.</text>
</comment>
<dbReference type="GO" id="GO:0004733">
    <property type="term" value="F:pyridoxamine phosphate oxidase activity"/>
    <property type="evidence" value="ECO:0007669"/>
    <property type="project" value="UniProtKB-EC"/>
</dbReference>
<proteinExistence type="inferred from homology"/>
<evidence type="ECO:0000259" key="13">
    <source>
        <dbReference type="Pfam" id="PF10590"/>
    </source>
</evidence>
<evidence type="ECO:0000256" key="11">
    <source>
        <dbReference type="ARBA" id="ARBA00023096"/>
    </source>
</evidence>
<sequence length="263" mass="30243">MFSCVYKSCCYHIKSYNSLRNHLIFCCSTMASEATVDLKDKRVPYKSRNELLLEKDIVKEPIKLFEAWFKEASNTPGIIEPNAMFIATSSKSGIPSGRMVLLKSFGNNGFVFFTNYNSRKGIELAENPNASLAFYWEPLKRSVRIEGHVEKTSEKESDDYFHSRPYASKIGALASDQSKPCESRDQMSKITEELKQKYSETDRVPRPKHWGGYVVIPKVIEFWQGQSDRVHDRIVFSKPTPGDPLGEYLHEGEDGWKYQRLFP</sequence>
<keyword evidence="9" id="KW-0288">FMN</keyword>
<evidence type="ECO:0000256" key="7">
    <source>
        <dbReference type="ARBA" id="ARBA00012801"/>
    </source>
</evidence>
<evidence type="ECO:0000256" key="8">
    <source>
        <dbReference type="ARBA" id="ARBA00022630"/>
    </source>
</evidence>
<evidence type="ECO:0000256" key="5">
    <source>
        <dbReference type="ARBA" id="ARBA00007301"/>
    </source>
</evidence>
<comment type="cofactor">
    <cofactor evidence="1">
        <name>FMN</name>
        <dbReference type="ChEBI" id="CHEBI:58210"/>
    </cofactor>
</comment>
<keyword evidence="10" id="KW-0560">Oxidoreductase</keyword>
<dbReference type="AlphaFoldDB" id="A0A8D8R8D7"/>
<evidence type="ECO:0000256" key="3">
    <source>
        <dbReference type="ARBA" id="ARBA00004738"/>
    </source>
</evidence>
<dbReference type="InterPro" id="IPR019576">
    <property type="entry name" value="Pyridoxamine_oxidase_dimer_C"/>
</dbReference>
<comment type="function">
    <text evidence="2">Catalyzes the oxidation of either pyridoxine 5'-phosphate (PNP) or pyridoxamine 5'-phosphate (PMP) into pyridoxal 5'-phosphate (PLP).</text>
</comment>
<name>A0A8D8R8D7_9HEMI</name>
<evidence type="ECO:0000256" key="9">
    <source>
        <dbReference type="ARBA" id="ARBA00022643"/>
    </source>
</evidence>
<dbReference type="GO" id="GO:0010181">
    <property type="term" value="F:FMN binding"/>
    <property type="evidence" value="ECO:0007669"/>
    <property type="project" value="InterPro"/>
</dbReference>
<protein>
    <recommendedName>
        <fullName evidence="7">pyridoxal 5'-phosphate synthase</fullName>
        <ecNumber evidence="7">1.4.3.5</ecNumber>
    </recommendedName>
</protein>
<dbReference type="GO" id="GO:0008615">
    <property type="term" value="P:pyridoxine biosynthetic process"/>
    <property type="evidence" value="ECO:0007669"/>
    <property type="project" value="UniProtKB-KW"/>
</dbReference>
<dbReference type="UniPathway" id="UPA01068">
    <property type="reaction ID" value="UER00304"/>
</dbReference>
<dbReference type="Pfam" id="PF10590">
    <property type="entry name" value="PNP_phzG_C"/>
    <property type="match status" value="1"/>
</dbReference>
<accession>A0A8D8R8D7</accession>
<dbReference type="EC" id="1.4.3.5" evidence="7"/>
<feature type="domain" description="Pyridoxine 5'-phosphate oxidase dimerisation C-terminal" evidence="13">
    <location>
        <begin position="210"/>
        <end position="263"/>
    </location>
</feature>
<dbReference type="EMBL" id="HBUF01613963">
    <property type="protein sequence ID" value="CAG6779423.1"/>
    <property type="molecule type" value="Transcribed_RNA"/>
</dbReference>
<dbReference type="Gene3D" id="2.30.110.10">
    <property type="entry name" value="Electron Transport, Fmn-binding Protein, Chain A"/>
    <property type="match status" value="1"/>
</dbReference>
<dbReference type="NCBIfam" id="TIGR00558">
    <property type="entry name" value="pdxH"/>
    <property type="match status" value="1"/>
</dbReference>
<comment type="pathway">
    <text evidence="3">Cofactor metabolism; pyridoxal 5'-phosphate salvage; pyridoxal 5'-phosphate from pyridoxamine 5'-phosphate: step 1/1.</text>
</comment>
<dbReference type="InterPro" id="IPR012349">
    <property type="entry name" value="Split_barrel_FMN-bd"/>
</dbReference>
<dbReference type="EMBL" id="HBUF01133627">
    <property type="protein sequence ID" value="CAG6644805.1"/>
    <property type="molecule type" value="Transcribed_RNA"/>
</dbReference>
<dbReference type="SUPFAM" id="SSF50475">
    <property type="entry name" value="FMN-binding split barrel"/>
    <property type="match status" value="1"/>
</dbReference>
<dbReference type="EMBL" id="HBUF01613962">
    <property type="protein sequence ID" value="CAG6779422.1"/>
    <property type="molecule type" value="Transcribed_RNA"/>
</dbReference>
<dbReference type="PANTHER" id="PTHR10851:SF0">
    <property type="entry name" value="PYRIDOXINE-5'-PHOSPHATE OXIDASE"/>
    <property type="match status" value="1"/>
</dbReference>
<evidence type="ECO:0000313" key="14">
    <source>
        <dbReference type="EMBL" id="CAG6644805.1"/>
    </source>
</evidence>